<sequence>MPNARLSNPEAVFLPSEDIGRKSDTRYIFVYCEFASLALTSLYT</sequence>
<protein>
    <submittedName>
        <fullName evidence="1">Uncharacterized protein</fullName>
    </submittedName>
</protein>
<dbReference type="AlphaFoldDB" id="A0A0E9U691"/>
<reference evidence="1" key="2">
    <citation type="journal article" date="2015" name="Fish Shellfish Immunol.">
        <title>Early steps in the European eel (Anguilla anguilla)-Vibrio vulnificus interaction in the gills: Role of the RtxA13 toxin.</title>
        <authorList>
            <person name="Callol A."/>
            <person name="Pajuelo D."/>
            <person name="Ebbesson L."/>
            <person name="Teles M."/>
            <person name="MacKenzie S."/>
            <person name="Amaro C."/>
        </authorList>
    </citation>
    <scope>NUCLEOTIDE SEQUENCE</scope>
</reference>
<evidence type="ECO:0000313" key="1">
    <source>
        <dbReference type="EMBL" id="JAH61424.1"/>
    </source>
</evidence>
<dbReference type="EMBL" id="GBXM01047153">
    <property type="protein sequence ID" value="JAH61424.1"/>
    <property type="molecule type" value="Transcribed_RNA"/>
</dbReference>
<proteinExistence type="predicted"/>
<organism evidence="1">
    <name type="scientific">Anguilla anguilla</name>
    <name type="common">European freshwater eel</name>
    <name type="synonym">Muraena anguilla</name>
    <dbReference type="NCBI Taxonomy" id="7936"/>
    <lineage>
        <taxon>Eukaryota</taxon>
        <taxon>Metazoa</taxon>
        <taxon>Chordata</taxon>
        <taxon>Craniata</taxon>
        <taxon>Vertebrata</taxon>
        <taxon>Euteleostomi</taxon>
        <taxon>Actinopterygii</taxon>
        <taxon>Neopterygii</taxon>
        <taxon>Teleostei</taxon>
        <taxon>Anguilliformes</taxon>
        <taxon>Anguillidae</taxon>
        <taxon>Anguilla</taxon>
    </lineage>
</organism>
<name>A0A0E9U691_ANGAN</name>
<reference evidence="1" key="1">
    <citation type="submission" date="2014-11" db="EMBL/GenBank/DDBJ databases">
        <authorList>
            <person name="Amaro Gonzalez C."/>
        </authorList>
    </citation>
    <scope>NUCLEOTIDE SEQUENCE</scope>
</reference>
<accession>A0A0E9U691</accession>